<dbReference type="PANTHER" id="PTHR43355">
    <property type="entry name" value="FLAVIN REDUCTASE (NADPH)"/>
    <property type="match status" value="1"/>
</dbReference>
<evidence type="ECO:0000259" key="1">
    <source>
        <dbReference type="Pfam" id="PF13460"/>
    </source>
</evidence>
<dbReference type="RefSeq" id="WP_179541710.1">
    <property type="nucleotide sequence ID" value="NZ_BAAALL010000006.1"/>
</dbReference>
<dbReference type="PANTHER" id="PTHR43355:SF2">
    <property type="entry name" value="FLAVIN REDUCTASE (NADPH)"/>
    <property type="match status" value="1"/>
</dbReference>
<dbReference type="InterPro" id="IPR016040">
    <property type="entry name" value="NAD(P)-bd_dom"/>
</dbReference>
<dbReference type="SUPFAM" id="SSF51735">
    <property type="entry name" value="NAD(P)-binding Rossmann-fold domains"/>
    <property type="match status" value="1"/>
</dbReference>
<comment type="caution">
    <text evidence="2">The sequence shown here is derived from an EMBL/GenBank/DDBJ whole genome shotgun (WGS) entry which is preliminary data.</text>
</comment>
<dbReference type="Pfam" id="PF13460">
    <property type="entry name" value="NAD_binding_10"/>
    <property type="match status" value="1"/>
</dbReference>
<name>A0A7Z0GNI9_9MICC</name>
<sequence length="209" mass="22002">MARIAVFGGTGHAGSHIAAEARLRGHHVTTVSRHPAQGLADHAVGSLQDDTLLDRVASTHDILVVAIPGAGDPPLVDVVPQVMRAAAAHDARVGVVGGAASLRVSPDGPRLLDTPDFPPEYRTEATVHASVLETMQQDTSGARWFYLSPAAMFGAPLSIASTGAYRTSGDVLLSDEQGVSEISGADYARAFLDEIERPSHENTRFHVAR</sequence>
<reference evidence="2 3" key="1">
    <citation type="submission" date="2020-07" db="EMBL/GenBank/DDBJ databases">
        <title>Sequencing the genomes of 1000 actinobacteria strains.</title>
        <authorList>
            <person name="Klenk H.-P."/>
        </authorList>
    </citation>
    <scope>NUCLEOTIDE SEQUENCE [LARGE SCALE GENOMIC DNA]</scope>
    <source>
        <strain evidence="2 3">DSM 15475</strain>
    </source>
</reference>
<dbReference type="AlphaFoldDB" id="A0A7Z0GNI9"/>
<feature type="domain" description="NAD(P)-binding" evidence="1">
    <location>
        <begin position="8"/>
        <end position="196"/>
    </location>
</feature>
<keyword evidence="3" id="KW-1185">Reference proteome</keyword>
<dbReference type="Gene3D" id="3.40.50.720">
    <property type="entry name" value="NAD(P)-binding Rossmann-like Domain"/>
    <property type="match status" value="1"/>
</dbReference>
<evidence type="ECO:0000313" key="3">
    <source>
        <dbReference type="Proteomes" id="UP000535437"/>
    </source>
</evidence>
<gene>
    <name evidence="2" type="ORF">HNR09_001772</name>
</gene>
<accession>A0A7Z0GNI9</accession>
<dbReference type="GO" id="GO:0016646">
    <property type="term" value="F:oxidoreductase activity, acting on the CH-NH group of donors, NAD or NADP as acceptor"/>
    <property type="evidence" value="ECO:0007669"/>
    <property type="project" value="TreeGrafter"/>
</dbReference>
<proteinExistence type="predicted"/>
<organism evidence="2 3">
    <name type="scientific">Nesterenkonia xinjiangensis</name>
    <dbReference type="NCBI Taxonomy" id="225327"/>
    <lineage>
        <taxon>Bacteria</taxon>
        <taxon>Bacillati</taxon>
        <taxon>Actinomycetota</taxon>
        <taxon>Actinomycetes</taxon>
        <taxon>Micrococcales</taxon>
        <taxon>Micrococcaceae</taxon>
        <taxon>Nesterenkonia</taxon>
    </lineage>
</organism>
<dbReference type="InterPro" id="IPR051606">
    <property type="entry name" value="Polyketide_Oxido-like"/>
</dbReference>
<evidence type="ECO:0000313" key="2">
    <source>
        <dbReference type="EMBL" id="NYJ78361.1"/>
    </source>
</evidence>
<dbReference type="Proteomes" id="UP000535437">
    <property type="component" value="Unassembled WGS sequence"/>
</dbReference>
<protein>
    <recommendedName>
        <fullName evidence="1">NAD(P)-binding domain-containing protein</fullName>
    </recommendedName>
</protein>
<dbReference type="InterPro" id="IPR036291">
    <property type="entry name" value="NAD(P)-bd_dom_sf"/>
</dbReference>
<dbReference type="EMBL" id="JACCFY010000001">
    <property type="protein sequence ID" value="NYJ78361.1"/>
    <property type="molecule type" value="Genomic_DNA"/>
</dbReference>